<reference evidence="2" key="1">
    <citation type="submission" date="2023-04" db="EMBL/GenBank/DDBJ databases">
        <title>Genomic diversity of scab-causing Streptomyces spp. in the province of Quebec, Canada.</title>
        <authorList>
            <person name="Biessy A."/>
            <person name="Cadieux M."/>
            <person name="Ciotola M."/>
            <person name="Filion M."/>
        </authorList>
    </citation>
    <scope>NUCLEOTIDE SEQUENCE</scope>
    <source>
        <strain evidence="2">B21-115</strain>
    </source>
</reference>
<keyword evidence="3" id="KW-1185">Reference proteome</keyword>
<evidence type="ECO:0000259" key="1">
    <source>
        <dbReference type="Pfam" id="PF13472"/>
    </source>
</evidence>
<dbReference type="Gene3D" id="3.40.50.1110">
    <property type="entry name" value="SGNH hydrolase"/>
    <property type="match status" value="1"/>
</dbReference>
<feature type="domain" description="SGNH hydrolase-type esterase" evidence="1">
    <location>
        <begin position="40"/>
        <end position="221"/>
    </location>
</feature>
<organism evidence="2 3">
    <name type="scientific">Streptomyces bottropensis</name>
    <dbReference type="NCBI Taxonomy" id="42235"/>
    <lineage>
        <taxon>Bacteria</taxon>
        <taxon>Bacillati</taxon>
        <taxon>Actinomycetota</taxon>
        <taxon>Actinomycetes</taxon>
        <taxon>Kitasatosporales</taxon>
        <taxon>Streptomycetaceae</taxon>
        <taxon>Streptomyces</taxon>
    </lineage>
</organism>
<dbReference type="SUPFAM" id="SSF52266">
    <property type="entry name" value="SGNH hydrolase"/>
    <property type="match status" value="1"/>
</dbReference>
<protein>
    <submittedName>
        <fullName evidence="2">GDSL-type esterase/lipase family protein</fullName>
    </submittedName>
</protein>
<dbReference type="Proteomes" id="UP001310290">
    <property type="component" value="Unassembled WGS sequence"/>
</dbReference>
<accession>A0ABU8AF70</accession>
<dbReference type="EMBL" id="JARULZ010000001">
    <property type="protein sequence ID" value="MEH0632325.1"/>
    <property type="molecule type" value="Genomic_DNA"/>
</dbReference>
<proteinExistence type="predicted"/>
<evidence type="ECO:0000313" key="2">
    <source>
        <dbReference type="EMBL" id="MEH0632325.1"/>
    </source>
</evidence>
<dbReference type="InterPro" id="IPR036514">
    <property type="entry name" value="SGNH_hydro_sf"/>
</dbReference>
<dbReference type="InterPro" id="IPR013830">
    <property type="entry name" value="SGNH_hydro"/>
</dbReference>
<comment type="caution">
    <text evidence="2">The sequence shown here is derived from an EMBL/GenBank/DDBJ whole genome shotgun (WGS) entry which is preliminary data.</text>
</comment>
<evidence type="ECO:0000313" key="3">
    <source>
        <dbReference type="Proteomes" id="UP001310290"/>
    </source>
</evidence>
<dbReference type="Pfam" id="PF13472">
    <property type="entry name" value="Lipase_GDSL_2"/>
    <property type="match status" value="1"/>
</dbReference>
<name>A0ABU8AF70_9ACTN</name>
<sequence>MRPWRGAAICDDEYGTGRRANTPLPAPETGAAGGLLHTFPPQLNGLPADADLVTITAGGNDLGYIGSMVRLGTAGRLSSRPLGRPLATALKRRGVPRPSEDDIDRAAANLSRVVEETRRRAKRARVLLVDYLTVIGPDTRSSRETPLDEATLGEFRRLGDQVTEVFARTAPRTGAELVTVGKRSREHALGSAEPWVTGLPERLRGSALMGAFHPNGAGMRAVADAIAAHLR</sequence>
<gene>
    <name evidence="2" type="ORF">QBA35_02840</name>
</gene>